<dbReference type="EMBL" id="JACNJN010000071">
    <property type="protein sequence ID" value="MBC8334552.1"/>
    <property type="molecule type" value="Genomic_DNA"/>
</dbReference>
<reference evidence="3 4" key="1">
    <citation type="submission" date="2020-08" db="EMBL/GenBank/DDBJ databases">
        <title>Bridging the membrane lipid divide: bacteria of the FCB group superphylum have the potential to synthesize archaeal ether lipids.</title>
        <authorList>
            <person name="Villanueva L."/>
            <person name="Von Meijenfeldt F.A.B."/>
            <person name="Westbye A.B."/>
            <person name="Yadav S."/>
            <person name="Hopmans E.C."/>
            <person name="Dutilh B.E."/>
            <person name="Sinninghe Damste J.S."/>
        </authorList>
    </citation>
    <scope>NUCLEOTIDE SEQUENCE [LARGE SCALE GENOMIC DNA]</scope>
    <source>
        <strain evidence="3">NIOZ-UU36</strain>
    </source>
</reference>
<feature type="signal peptide" evidence="2">
    <location>
        <begin position="1"/>
        <end position="19"/>
    </location>
</feature>
<gene>
    <name evidence="3" type="ORF">H8E29_04750</name>
</gene>
<dbReference type="Proteomes" id="UP000614469">
    <property type="component" value="Unassembled WGS sequence"/>
</dbReference>
<feature type="chain" id="PRO_5035168877" description="AMIN domain-containing protein" evidence="2">
    <location>
        <begin position="20"/>
        <end position="237"/>
    </location>
</feature>
<sequence>MKKILFAGALVLLSLSACVPDFLNPGSGDATSAPVDVVATVEEAANTQVAQTLDAIAALATSMLESPTDEPTATEVVSSTETATATLTETPDGTLTPTETPDGTLPAETATETPEGTLPAGTATATREITATSVFPSPTSPISINEPPASVPRYKIDVKNTTKVRVYISLQGSTVGGYNPIIEYDLAPRERIKLTIPEGNYASIVYVGKDPMINYFVVHKNNSITIVISKDKVKVEK</sequence>
<protein>
    <recommendedName>
        <fullName evidence="5">AMIN domain-containing protein</fullName>
    </recommendedName>
</protein>
<name>A0A8J6NIP8_9CHLR</name>
<dbReference type="PROSITE" id="PS51257">
    <property type="entry name" value="PROKAR_LIPOPROTEIN"/>
    <property type="match status" value="1"/>
</dbReference>
<dbReference type="AlphaFoldDB" id="A0A8J6NIP8"/>
<organism evidence="3 4">
    <name type="scientific">Candidatus Desulfolinea nitratireducens</name>
    <dbReference type="NCBI Taxonomy" id="2841698"/>
    <lineage>
        <taxon>Bacteria</taxon>
        <taxon>Bacillati</taxon>
        <taxon>Chloroflexota</taxon>
        <taxon>Anaerolineae</taxon>
        <taxon>Anaerolineales</taxon>
        <taxon>Anaerolineales incertae sedis</taxon>
        <taxon>Candidatus Desulfolinea</taxon>
    </lineage>
</organism>
<comment type="caution">
    <text evidence="3">The sequence shown here is derived from an EMBL/GenBank/DDBJ whole genome shotgun (WGS) entry which is preliminary data.</text>
</comment>
<evidence type="ECO:0000313" key="3">
    <source>
        <dbReference type="EMBL" id="MBC8334552.1"/>
    </source>
</evidence>
<evidence type="ECO:0000313" key="4">
    <source>
        <dbReference type="Proteomes" id="UP000614469"/>
    </source>
</evidence>
<evidence type="ECO:0000256" key="1">
    <source>
        <dbReference type="SAM" id="MobiDB-lite"/>
    </source>
</evidence>
<proteinExistence type="predicted"/>
<accession>A0A8J6NIP8</accession>
<feature type="region of interest" description="Disordered" evidence="1">
    <location>
        <begin position="65"/>
        <end position="125"/>
    </location>
</feature>
<evidence type="ECO:0008006" key="5">
    <source>
        <dbReference type="Google" id="ProtNLM"/>
    </source>
</evidence>
<feature type="compositionally biased region" description="Low complexity" evidence="1">
    <location>
        <begin position="70"/>
        <end position="120"/>
    </location>
</feature>
<keyword evidence="2" id="KW-0732">Signal</keyword>
<evidence type="ECO:0000256" key="2">
    <source>
        <dbReference type="SAM" id="SignalP"/>
    </source>
</evidence>